<dbReference type="InterPro" id="IPR006665">
    <property type="entry name" value="OmpA-like"/>
</dbReference>
<dbReference type="Proteomes" id="UP001354989">
    <property type="component" value="Chromosome"/>
</dbReference>
<reference evidence="4 5" key="1">
    <citation type="submission" date="2021-12" db="EMBL/GenBank/DDBJ databases">
        <title>Genome sequencing of bacteria with rrn-lacking chromosome and rrn-plasmid.</title>
        <authorList>
            <person name="Anda M."/>
            <person name="Iwasaki W."/>
        </authorList>
    </citation>
    <scope>NUCLEOTIDE SEQUENCE [LARGE SCALE GENOMIC DNA]</scope>
    <source>
        <strain evidence="4 5">NBRC 101262</strain>
    </source>
</reference>
<dbReference type="PANTHER" id="PTHR30329">
    <property type="entry name" value="STATOR ELEMENT OF FLAGELLAR MOTOR COMPLEX"/>
    <property type="match status" value="1"/>
</dbReference>
<name>A0ABM7VEM5_9BACT</name>
<feature type="signal peptide" evidence="2">
    <location>
        <begin position="1"/>
        <end position="23"/>
    </location>
</feature>
<feature type="chain" id="PRO_5046647809" description="OmpA-like domain-containing protein" evidence="2">
    <location>
        <begin position="24"/>
        <end position="778"/>
    </location>
</feature>
<dbReference type="CDD" id="cd07185">
    <property type="entry name" value="OmpA_C-like"/>
    <property type="match status" value="1"/>
</dbReference>
<accession>A0ABM7VEM5</accession>
<dbReference type="EMBL" id="AP025292">
    <property type="protein sequence ID" value="BDC99385.1"/>
    <property type="molecule type" value="Genomic_DNA"/>
</dbReference>
<dbReference type="Pfam" id="PF00691">
    <property type="entry name" value="OmpA"/>
    <property type="match status" value="1"/>
</dbReference>
<evidence type="ECO:0000313" key="5">
    <source>
        <dbReference type="Proteomes" id="UP001354989"/>
    </source>
</evidence>
<dbReference type="PANTHER" id="PTHR30329:SF21">
    <property type="entry name" value="LIPOPROTEIN YIAD-RELATED"/>
    <property type="match status" value="1"/>
</dbReference>
<proteinExistence type="predicted"/>
<dbReference type="SUPFAM" id="SSF82171">
    <property type="entry name" value="DPP6 N-terminal domain-like"/>
    <property type="match status" value="1"/>
</dbReference>
<dbReference type="PROSITE" id="PS51123">
    <property type="entry name" value="OMPA_2"/>
    <property type="match status" value="1"/>
</dbReference>
<dbReference type="RefSeq" id="WP_332919090.1">
    <property type="nucleotide sequence ID" value="NZ_AP025292.1"/>
</dbReference>
<sequence length="778" mass="88290">MHQPKCFLVLLLAWIAMSLNVHAQSVSSLESKAEKLYRTRQYTEAINFFEQAIEKGAQNPKTFYGLGMSYASSDNVNERIKGIPALSKALTLNADQFPRWAYLDLAKLYHLNEQIAEAQTAFSAYKKRMDVRDPKVREEAKAFEKALKNAKKFIGKARKIEVHDFGFEVNSEFTEYNPVVSADESIMAYTVLHPDAKKRTMVESIMMTTKDGLGNWKAPEAVKIETNARFNVGTAGISPDGEQMLIYMGGSSNTGDIYEVMRTNDGWTKPKSLSVVNTPTFHETTLSVTSDGKSMYFASNRPGGYGGMDIWRVDKDTNGKWGRPKNLGPKINSAADEDAPFIHPDNITLFFTSNGHETMGGNDIFRSVLRGTEWTRPENMGYPINTPADDSYFTLIADGSKGYFSSNRKGGKGLQDIYYFNMPEQEANIPLTMMKGKIVDQDGNPIKTSIKMVNKKTKESVDFVYDPNPNTGNFLIILPPGQNYDMIIESEDFMPYTINVNIPNQTYFYELYQMIQLKAIKQFGVTVGQEVSVKNKFYDVEQKTKSVINSKLFKESQLVQNDSLDMYDMMDMIVASEDSVAMDYLLDLAFKVKPIDLVNFEAEDEQMDVAKRIYYYDESDLDHLEKKVVDGQEIFTLPTLSVTEEAAKYRANKQAPKVLESRFDKQLLSKKFQVFFAPNSSKMDQKYIAELKLLLEQLNKHKDLGIEIAGHASQDGDQALNEKLSNERAIEVLNYFNHRGLVRRRIKAKGYGAVKDEQVSKEKARRVDIRLVDLTMYQ</sequence>
<keyword evidence="5" id="KW-1185">Reference proteome</keyword>
<dbReference type="Gene3D" id="3.30.1330.60">
    <property type="entry name" value="OmpA-like domain"/>
    <property type="match status" value="1"/>
</dbReference>
<dbReference type="SUPFAM" id="SSF48452">
    <property type="entry name" value="TPR-like"/>
    <property type="match status" value="1"/>
</dbReference>
<dbReference type="InterPro" id="IPR011659">
    <property type="entry name" value="WD40"/>
</dbReference>
<dbReference type="SUPFAM" id="SSF103088">
    <property type="entry name" value="OmpA-like"/>
    <property type="match status" value="1"/>
</dbReference>
<dbReference type="InterPro" id="IPR036737">
    <property type="entry name" value="OmpA-like_sf"/>
</dbReference>
<evidence type="ECO:0000256" key="2">
    <source>
        <dbReference type="SAM" id="SignalP"/>
    </source>
</evidence>
<dbReference type="Gene3D" id="2.120.10.30">
    <property type="entry name" value="TolB, C-terminal domain"/>
    <property type="match status" value="1"/>
</dbReference>
<protein>
    <recommendedName>
        <fullName evidence="3">OmpA-like domain-containing protein</fullName>
    </recommendedName>
</protein>
<evidence type="ECO:0000256" key="1">
    <source>
        <dbReference type="PROSITE-ProRule" id="PRU00473"/>
    </source>
</evidence>
<evidence type="ECO:0000313" key="4">
    <source>
        <dbReference type="EMBL" id="BDC99385.1"/>
    </source>
</evidence>
<dbReference type="Gene3D" id="1.25.40.10">
    <property type="entry name" value="Tetratricopeptide repeat domain"/>
    <property type="match status" value="1"/>
</dbReference>
<dbReference type="InterPro" id="IPR050330">
    <property type="entry name" value="Bact_OuterMem_StrucFunc"/>
</dbReference>
<dbReference type="InterPro" id="IPR011042">
    <property type="entry name" value="6-blade_b-propeller_TolB-like"/>
</dbReference>
<organism evidence="4 5">
    <name type="scientific">Persicobacter psychrovividus</name>
    <dbReference type="NCBI Taxonomy" id="387638"/>
    <lineage>
        <taxon>Bacteria</taxon>
        <taxon>Pseudomonadati</taxon>
        <taxon>Bacteroidota</taxon>
        <taxon>Cytophagia</taxon>
        <taxon>Cytophagales</taxon>
        <taxon>Persicobacteraceae</taxon>
        <taxon>Persicobacter</taxon>
    </lineage>
</organism>
<feature type="domain" description="OmpA-like" evidence="3">
    <location>
        <begin position="663"/>
        <end position="775"/>
    </location>
</feature>
<keyword evidence="2" id="KW-0732">Signal</keyword>
<dbReference type="InterPro" id="IPR011990">
    <property type="entry name" value="TPR-like_helical_dom_sf"/>
</dbReference>
<gene>
    <name evidence="4" type="ORF">PEPS_16660</name>
</gene>
<dbReference type="Pfam" id="PF07676">
    <property type="entry name" value="PD40"/>
    <property type="match status" value="3"/>
</dbReference>
<keyword evidence="1" id="KW-0472">Membrane</keyword>
<evidence type="ECO:0000259" key="3">
    <source>
        <dbReference type="PROSITE" id="PS51123"/>
    </source>
</evidence>